<dbReference type="InterPro" id="IPR006127">
    <property type="entry name" value="ZnuA-like"/>
</dbReference>
<evidence type="ECO:0000313" key="6">
    <source>
        <dbReference type="Proteomes" id="UP000295506"/>
    </source>
</evidence>
<comment type="similarity">
    <text evidence="1 4">Belongs to the bacterial solute-binding protein 9 family.</text>
</comment>
<reference evidence="5 6" key="1">
    <citation type="submission" date="2019-03" db="EMBL/GenBank/DDBJ databases">
        <title>Genomic Encyclopedia of Type Strains, Phase IV (KMG-IV): sequencing the most valuable type-strain genomes for metagenomic binning, comparative biology and taxonomic classification.</title>
        <authorList>
            <person name="Goeker M."/>
        </authorList>
    </citation>
    <scope>NUCLEOTIDE SEQUENCE [LARGE SCALE GENOMIC DNA]</scope>
    <source>
        <strain evidence="5 6">DSM 101483</strain>
    </source>
</reference>
<dbReference type="AlphaFoldDB" id="A0AA94PK88"/>
<keyword evidence="3" id="KW-0732">Signal</keyword>
<protein>
    <submittedName>
        <fullName evidence="5">Zinc transport system substrate-binding protein</fullName>
    </submittedName>
</protein>
<dbReference type="PRINTS" id="PR00690">
    <property type="entry name" value="ADHESNFAMILY"/>
</dbReference>
<gene>
    <name evidence="5" type="ORF">EDC59_11729</name>
</gene>
<dbReference type="EMBL" id="SOBK01000017">
    <property type="protein sequence ID" value="TDT82050.1"/>
    <property type="molecule type" value="Genomic_DNA"/>
</dbReference>
<dbReference type="Proteomes" id="UP000295506">
    <property type="component" value="Unassembled WGS sequence"/>
</dbReference>
<keyword evidence="2 4" id="KW-0813">Transport</keyword>
<dbReference type="RefSeq" id="WP_199533827.1">
    <property type="nucleotide sequence ID" value="NZ_CP014206.1"/>
</dbReference>
<dbReference type="SUPFAM" id="SSF53807">
    <property type="entry name" value="Helical backbone' metal receptor"/>
    <property type="match status" value="1"/>
</dbReference>
<dbReference type="InterPro" id="IPR050492">
    <property type="entry name" value="Bact_metal-bind_prot9"/>
</dbReference>
<sequence length="309" mass="33945">MAVSSLIRRVLPLVLGLMMVLPGSALAGVRAFVSILPQKYFVERIGGDLVDVEVLVMPGANPHMYEPSPRQMTALAGAQVYFAIGVNLEEVWLPRLADANRAMRIVRADQGVDKIPMAAHHHDEEGEEHDEHMHDGHEAEQDHDHGILDPHIWLDPVRAETIARNTCAGLVAVDPGHRAEYEANLAALLKDMETLHATISRTLAAVPEDRRSFLVFHPSWGYFADRYGLTQVAIEAGGSEPGPRHLAEIIEHGRELHVSAVFVQPQFSQRSAAVIASELKAAVVPLDPLAEDWKDNLLHAAEAFGKALR</sequence>
<evidence type="ECO:0000256" key="2">
    <source>
        <dbReference type="ARBA" id="ARBA00022448"/>
    </source>
</evidence>
<dbReference type="PANTHER" id="PTHR42953">
    <property type="entry name" value="HIGH-AFFINITY ZINC UPTAKE SYSTEM PROTEIN ZNUA-RELATED"/>
    <property type="match status" value="1"/>
</dbReference>
<dbReference type="GO" id="GO:0046872">
    <property type="term" value="F:metal ion binding"/>
    <property type="evidence" value="ECO:0007669"/>
    <property type="project" value="InterPro"/>
</dbReference>
<evidence type="ECO:0000313" key="5">
    <source>
        <dbReference type="EMBL" id="TDT82050.1"/>
    </source>
</evidence>
<dbReference type="Pfam" id="PF01297">
    <property type="entry name" value="ZnuA"/>
    <property type="match status" value="1"/>
</dbReference>
<evidence type="ECO:0000256" key="3">
    <source>
        <dbReference type="ARBA" id="ARBA00022729"/>
    </source>
</evidence>
<proteinExistence type="inferred from homology"/>
<dbReference type="PANTHER" id="PTHR42953:SF3">
    <property type="entry name" value="HIGH-AFFINITY ZINC UPTAKE SYSTEM PROTEIN ZNUA"/>
    <property type="match status" value="1"/>
</dbReference>
<organism evidence="5 6">
    <name type="scientific">Pseudodesulfovibrio indicus</name>
    <dbReference type="NCBI Taxonomy" id="1716143"/>
    <lineage>
        <taxon>Bacteria</taxon>
        <taxon>Pseudomonadati</taxon>
        <taxon>Thermodesulfobacteriota</taxon>
        <taxon>Desulfovibrionia</taxon>
        <taxon>Desulfovibrionales</taxon>
        <taxon>Desulfovibrionaceae</taxon>
    </lineage>
</organism>
<accession>A0AA94PK88</accession>
<evidence type="ECO:0000256" key="1">
    <source>
        <dbReference type="ARBA" id="ARBA00011028"/>
    </source>
</evidence>
<dbReference type="Gene3D" id="3.40.50.1980">
    <property type="entry name" value="Nitrogenase molybdenum iron protein domain"/>
    <property type="match status" value="2"/>
</dbReference>
<dbReference type="GO" id="GO:0007155">
    <property type="term" value="P:cell adhesion"/>
    <property type="evidence" value="ECO:0007669"/>
    <property type="project" value="InterPro"/>
</dbReference>
<comment type="caution">
    <text evidence="5">The sequence shown here is derived from an EMBL/GenBank/DDBJ whole genome shotgun (WGS) entry which is preliminary data.</text>
</comment>
<dbReference type="GO" id="GO:0030001">
    <property type="term" value="P:metal ion transport"/>
    <property type="evidence" value="ECO:0007669"/>
    <property type="project" value="InterPro"/>
</dbReference>
<evidence type="ECO:0000256" key="4">
    <source>
        <dbReference type="RuleBase" id="RU003512"/>
    </source>
</evidence>
<name>A0AA94PK88_9BACT</name>
<dbReference type="InterPro" id="IPR006128">
    <property type="entry name" value="Lipoprotein_PsaA-like"/>
</dbReference>